<keyword evidence="5" id="KW-0966">Cell projection</keyword>
<accession>A0ABM4CFH7</accession>
<evidence type="ECO:0000256" key="3">
    <source>
        <dbReference type="ARBA" id="ARBA00022737"/>
    </source>
</evidence>
<dbReference type="Proteomes" id="UP001652625">
    <property type="component" value="Chromosome 08"/>
</dbReference>
<dbReference type="Pfam" id="PF24762">
    <property type="entry name" value="TPR_IF140-IFT172"/>
    <property type="match status" value="1"/>
</dbReference>
<dbReference type="PANTHER" id="PTHR15722">
    <property type="entry name" value="IFT140/172-RELATED"/>
    <property type="match status" value="1"/>
</dbReference>
<keyword evidence="7" id="KW-1185">Reference proteome</keyword>
<organism evidence="7 8">
    <name type="scientific">Hydra vulgaris</name>
    <name type="common">Hydra</name>
    <name type="synonym">Hydra attenuata</name>
    <dbReference type="NCBI Taxonomy" id="6087"/>
    <lineage>
        <taxon>Eukaryota</taxon>
        <taxon>Metazoa</taxon>
        <taxon>Cnidaria</taxon>
        <taxon>Hydrozoa</taxon>
        <taxon>Hydroidolina</taxon>
        <taxon>Anthoathecata</taxon>
        <taxon>Aplanulata</taxon>
        <taxon>Hydridae</taxon>
        <taxon>Hydra</taxon>
    </lineage>
</organism>
<comment type="subcellular location">
    <subcellularLocation>
        <location evidence="1">Cell projection</location>
        <location evidence="1">Cilium</location>
    </subcellularLocation>
</comment>
<evidence type="ECO:0000256" key="1">
    <source>
        <dbReference type="ARBA" id="ARBA00004138"/>
    </source>
</evidence>
<proteinExistence type="predicted"/>
<evidence type="ECO:0000313" key="7">
    <source>
        <dbReference type="Proteomes" id="UP001652625"/>
    </source>
</evidence>
<keyword evidence="3" id="KW-0677">Repeat</keyword>
<keyword evidence="2" id="KW-0853">WD repeat</keyword>
<gene>
    <name evidence="8" type="primary">LOC100199627</name>
</gene>
<evidence type="ECO:0000256" key="5">
    <source>
        <dbReference type="ARBA" id="ARBA00023273"/>
    </source>
</evidence>
<dbReference type="GeneID" id="100199627"/>
<evidence type="ECO:0000256" key="4">
    <source>
        <dbReference type="ARBA" id="ARBA00023069"/>
    </source>
</evidence>
<dbReference type="PANTHER" id="PTHR15722:SF7">
    <property type="entry name" value="INTRAFLAGELLAR TRANSPORT PROTEIN 140 HOMOLOG"/>
    <property type="match status" value="1"/>
</dbReference>
<evidence type="ECO:0000259" key="6">
    <source>
        <dbReference type="Pfam" id="PF24762"/>
    </source>
</evidence>
<keyword evidence="4" id="KW-0969">Cilium</keyword>
<name>A0ABM4CFH7_HYDVU</name>
<evidence type="ECO:0000256" key="2">
    <source>
        <dbReference type="ARBA" id="ARBA00022574"/>
    </source>
</evidence>
<reference evidence="8" key="1">
    <citation type="submission" date="2025-08" db="UniProtKB">
        <authorList>
            <consortium name="RefSeq"/>
        </authorList>
    </citation>
    <scope>IDENTIFICATION</scope>
</reference>
<dbReference type="RefSeq" id="XP_065660463.1">
    <property type="nucleotide sequence ID" value="XM_065804391.1"/>
</dbReference>
<protein>
    <submittedName>
        <fullName evidence="8">Intraflagellar transport protein 140 homolog isoform X2</fullName>
    </submittedName>
</protein>
<sequence length="77" mass="8647">MDDKAIALYHRGGSVSKAIDLAFSSKQFGALQLISDDLDENVDRQVLHKCADFFKENDQFDKAVNLLIASKKFENVL</sequence>
<evidence type="ECO:0000313" key="8">
    <source>
        <dbReference type="RefSeq" id="XP_065660463.1"/>
    </source>
</evidence>
<feature type="domain" description="IF140/IFT172/WDR19 TPR" evidence="6">
    <location>
        <begin position="3"/>
        <end position="76"/>
    </location>
</feature>
<dbReference type="InterPro" id="IPR056168">
    <property type="entry name" value="TPR_IF140/IFT172/WDR19"/>
</dbReference>